<accession>A0A937X863</accession>
<dbReference type="EMBL" id="VGIY01000126">
    <property type="protein sequence ID" value="MBM3317451.1"/>
    <property type="molecule type" value="Genomic_DNA"/>
</dbReference>
<dbReference type="AlphaFoldDB" id="A0A937X863"/>
<evidence type="ECO:0000313" key="1">
    <source>
        <dbReference type="EMBL" id="MBM3317451.1"/>
    </source>
</evidence>
<reference evidence="1" key="1">
    <citation type="submission" date="2019-03" db="EMBL/GenBank/DDBJ databases">
        <title>Lake Tanganyika Metagenome-Assembled Genomes (MAGs).</title>
        <authorList>
            <person name="Tran P."/>
        </authorList>
    </citation>
    <scope>NUCLEOTIDE SEQUENCE</scope>
    <source>
        <strain evidence="1">M_DeepCast_400m_m2_100</strain>
    </source>
</reference>
<feature type="non-terminal residue" evidence="1">
    <location>
        <position position="1"/>
    </location>
</feature>
<dbReference type="Proteomes" id="UP000748308">
    <property type="component" value="Unassembled WGS sequence"/>
</dbReference>
<gene>
    <name evidence="1" type="ORF">FJY75_06320</name>
</gene>
<organism evidence="1 2">
    <name type="scientific">Eiseniibacteriota bacterium</name>
    <dbReference type="NCBI Taxonomy" id="2212470"/>
    <lineage>
        <taxon>Bacteria</taxon>
        <taxon>Candidatus Eiseniibacteriota</taxon>
    </lineage>
</organism>
<sequence length="58" mass="6737">IGVPVDLSLALPLFAAYLLDRVPPRPLKRLAPRRDELLDRLRQDRLQATLKRPFEHLP</sequence>
<name>A0A937X863_UNCEI</name>
<protein>
    <submittedName>
        <fullName evidence="1">Deoxyhypusine synthase</fullName>
    </submittedName>
</protein>
<comment type="caution">
    <text evidence="1">The sequence shown here is derived from an EMBL/GenBank/DDBJ whole genome shotgun (WGS) entry which is preliminary data.</text>
</comment>
<proteinExistence type="predicted"/>
<evidence type="ECO:0000313" key="2">
    <source>
        <dbReference type="Proteomes" id="UP000748308"/>
    </source>
</evidence>